<dbReference type="Proteomes" id="UP001219525">
    <property type="component" value="Unassembled WGS sequence"/>
</dbReference>
<sequence>MSWIDAINQASGSCPGASHFLSWQQPICFAISQPYELDARVAQTRGGESLVPGASKQRAVAGADRQQLDQARESVQRSQEVARTSNMHRRQMANQVTMLQQALEEASKTKDNMDQQVHEMQLHIAETAEKMNVMELEGSQLVGALAEEQKKYLMLYESMNNAQRQLKESTDIAASLQRSIEKRDDEALELRNQLKIARNRLGASEPSPFKRLRRLSMQLLRNSSTNAPKLMLDPVAIPSDGANESAAPTSTEPNKVVGDLAKAFDVDADALAAVQQLCLVAKKGNSVVVLPKKPKGRTPKAKVAAKLEVEPETSTLKNIVFWMMRDAVYTLFAVDQATDFTQRQSATPEEVAKYERAMRTSLDDDEPLPLPATPARWDFNAPGYLQLLWNQANMEAVIAIAVETDAQGENLVGKGKIKRVFLELILPEQLERYRSEWFKFQPQMIAAQNRWETKAEATARGQFMLLQRRLASKTINGQHAARKYSRRVQTVEAVIYFKDANGASDLGAWKRMLEILVHLGPTGMSEEEEGSALVQGKHVKIFVIKFCVWREQQVVNYMRLVDAQTKRMEEIHGGVQSALRTRSTVNGKRSVPTGLPECLYDPVWLASQPQTVKKKLQVSKETFALMAGSEKILPELRLRQNGNGEVARIESRRRIEARLLKPPPLHLIARPVGLSCHTFYVGTLLSWSHVYHTGGKEGGTCHSGNLLALAAASLHPGHVHVASLSTP</sequence>
<organism evidence="2 3">
    <name type="scientific">Mycena pura</name>
    <dbReference type="NCBI Taxonomy" id="153505"/>
    <lineage>
        <taxon>Eukaryota</taxon>
        <taxon>Fungi</taxon>
        <taxon>Dikarya</taxon>
        <taxon>Basidiomycota</taxon>
        <taxon>Agaricomycotina</taxon>
        <taxon>Agaricomycetes</taxon>
        <taxon>Agaricomycetidae</taxon>
        <taxon>Agaricales</taxon>
        <taxon>Marasmiineae</taxon>
        <taxon>Mycenaceae</taxon>
        <taxon>Mycena</taxon>
    </lineage>
</organism>
<dbReference type="AlphaFoldDB" id="A0AAD6Y5M5"/>
<feature type="coiled-coil region" evidence="1">
    <location>
        <begin position="89"/>
        <end position="200"/>
    </location>
</feature>
<keyword evidence="3" id="KW-1185">Reference proteome</keyword>
<name>A0AAD6Y5M5_9AGAR</name>
<comment type="caution">
    <text evidence="2">The sequence shown here is derived from an EMBL/GenBank/DDBJ whole genome shotgun (WGS) entry which is preliminary data.</text>
</comment>
<evidence type="ECO:0000313" key="2">
    <source>
        <dbReference type="EMBL" id="KAJ7200551.1"/>
    </source>
</evidence>
<keyword evidence="1" id="KW-0175">Coiled coil</keyword>
<evidence type="ECO:0000313" key="3">
    <source>
        <dbReference type="Proteomes" id="UP001219525"/>
    </source>
</evidence>
<gene>
    <name evidence="2" type="ORF">GGX14DRAFT_659829</name>
</gene>
<protein>
    <submittedName>
        <fullName evidence="2">Uncharacterized protein</fullName>
    </submittedName>
</protein>
<evidence type="ECO:0000256" key="1">
    <source>
        <dbReference type="SAM" id="Coils"/>
    </source>
</evidence>
<proteinExistence type="predicted"/>
<reference evidence="2" key="1">
    <citation type="submission" date="2023-03" db="EMBL/GenBank/DDBJ databases">
        <title>Massive genome expansion in bonnet fungi (Mycena s.s.) driven by repeated elements and novel gene families across ecological guilds.</title>
        <authorList>
            <consortium name="Lawrence Berkeley National Laboratory"/>
            <person name="Harder C.B."/>
            <person name="Miyauchi S."/>
            <person name="Viragh M."/>
            <person name="Kuo A."/>
            <person name="Thoen E."/>
            <person name="Andreopoulos B."/>
            <person name="Lu D."/>
            <person name="Skrede I."/>
            <person name="Drula E."/>
            <person name="Henrissat B."/>
            <person name="Morin E."/>
            <person name="Kohler A."/>
            <person name="Barry K."/>
            <person name="LaButti K."/>
            <person name="Morin E."/>
            <person name="Salamov A."/>
            <person name="Lipzen A."/>
            <person name="Mereny Z."/>
            <person name="Hegedus B."/>
            <person name="Baldrian P."/>
            <person name="Stursova M."/>
            <person name="Weitz H."/>
            <person name="Taylor A."/>
            <person name="Grigoriev I.V."/>
            <person name="Nagy L.G."/>
            <person name="Martin F."/>
            <person name="Kauserud H."/>
        </authorList>
    </citation>
    <scope>NUCLEOTIDE SEQUENCE</scope>
    <source>
        <strain evidence="2">9144</strain>
    </source>
</reference>
<dbReference type="EMBL" id="JARJCW010000062">
    <property type="protein sequence ID" value="KAJ7200551.1"/>
    <property type="molecule type" value="Genomic_DNA"/>
</dbReference>
<accession>A0AAD6Y5M5</accession>